<evidence type="ECO:0000256" key="7">
    <source>
        <dbReference type="SAM" id="SignalP"/>
    </source>
</evidence>
<feature type="domain" description="SRCR" evidence="8">
    <location>
        <begin position="309"/>
        <end position="406"/>
    </location>
</feature>
<protein>
    <submittedName>
        <fullName evidence="10">Uncharacterized protein LOC102808728</fullName>
    </submittedName>
</protein>
<accession>A0ABM0MP86</accession>
<dbReference type="GeneID" id="102808728"/>
<sequence length="1000" mass="111843">MTVHTWAFLVLCTFQARCSANFGEPLLHGFDNIFDDMGEVRVEEFTIENGSVILGIAIENAQHEDELWILDFQPYYFDTSKQPVVFTDCGMLVAAHTGNCSNVFQDLPFNDTSGFYKDDYQPNVPGEKELFNRLSPGNDGYVEKSNGLTVKTDILSFKGSIDQFFACVDSDGNSIWERHVYEESIEFNTTLYMTNVRPKKSNDGESGISFIQSHVILYWRLLRTAISRFILSSTEQIKPIFQYAVVKTVYIDNDESKEPDRNKAEVEFAFKTITGLEHAMAVYQDNSLVYVPADVHNSLDYVQNDPVEITLYYPAADANPNAQVLVSGERVPFCPSSADNIDPIAEIMCNEFGLTVQAMFLIPAPSSDIAIVNVECNGDGSNFGDCTYDIGSDDNCTHGILEITCSTIAIENLPKSCHDYLQAAKRENIILDDGIYEIDVNDERKTVYCDMTRDGGGWTLVITTIGQDGFSTSNILDHNSNAPSVTSDYSILGLANFIKETSDGENFRYRIESGKPGQDGGIWEAPLSYSFVGVAGSVNTRLIEKFGVWEDNLPGGTGPQNVMPFLTPDANLLTTGGPGQFGTIVCSCLATEFNPAPWIDGIDNQPEKIWYWFKEDKSAPTAGTVHTSTYEHPMLAPECDLTEYPGKCTQHWRYTVILDVDDTGITNNRPIDATGEFVLGFHTHTCPNLAHGQRGDCRQMDVPIAYIGSTITLQTTVQVTDAEKDKPIVLLKKIIGRDPSVDLRDGAVGVHHMEQVTMETHFFPEFLRERFEMKLTLFMVCIGVHYKDDPSGCLSAPDNDTYVAMLSPDFYYSALIDPSDESLGFVEFVPDNLEHLLRQTLDENIYVHRRDIHSVKFTNRALSGLARFYTITNVFFLIDRNEPEVTASPGDRRKRSSTILVSHNLVRREIEDTLSLSHSMRHTIKFSGCPDNSVHDAEQLRCVCIDDSYMYSADSFKCEPSIESLTDRKLPADLNSAASTVLNTYVNFFVLALMYVILKY</sequence>
<name>A0ABM0MP86_SACKO</name>
<comment type="caution">
    <text evidence="5">Lacks conserved residue(s) required for the propagation of feature annotation.</text>
</comment>
<dbReference type="PANTHER" id="PTHR16146">
    <property type="entry name" value="INTELECTIN"/>
    <property type="match status" value="1"/>
</dbReference>
<evidence type="ECO:0000313" key="10">
    <source>
        <dbReference type="RefSeq" id="XP_006821827.1"/>
    </source>
</evidence>
<dbReference type="PANTHER" id="PTHR16146:SF46">
    <property type="entry name" value="INTELECTIN-1A-RELATED"/>
    <property type="match status" value="1"/>
</dbReference>
<evidence type="ECO:0000256" key="2">
    <source>
        <dbReference type="ARBA" id="ARBA00022734"/>
    </source>
</evidence>
<dbReference type="InterPro" id="IPR036772">
    <property type="entry name" value="SRCR-like_dom_sf"/>
</dbReference>
<keyword evidence="9" id="KW-1185">Reference proteome</keyword>
<keyword evidence="3" id="KW-0106">Calcium</keyword>
<feature type="chain" id="PRO_5046607245" evidence="7">
    <location>
        <begin position="21"/>
        <end position="1000"/>
    </location>
</feature>
<feature type="transmembrane region" description="Helical" evidence="6">
    <location>
        <begin position="977"/>
        <end position="998"/>
    </location>
</feature>
<dbReference type="InterPro" id="IPR036056">
    <property type="entry name" value="Fibrinogen-like_C"/>
</dbReference>
<evidence type="ECO:0000256" key="5">
    <source>
        <dbReference type="PROSITE-ProRule" id="PRU00196"/>
    </source>
</evidence>
<keyword evidence="6" id="KW-0472">Membrane</keyword>
<dbReference type="InterPro" id="IPR001190">
    <property type="entry name" value="SRCR"/>
</dbReference>
<organism evidence="9 10">
    <name type="scientific">Saccoglossus kowalevskii</name>
    <name type="common">Acorn worm</name>
    <dbReference type="NCBI Taxonomy" id="10224"/>
    <lineage>
        <taxon>Eukaryota</taxon>
        <taxon>Metazoa</taxon>
        <taxon>Hemichordata</taxon>
        <taxon>Enteropneusta</taxon>
        <taxon>Harrimaniidae</taxon>
        <taxon>Saccoglossus</taxon>
    </lineage>
</organism>
<reference evidence="10" key="1">
    <citation type="submission" date="2025-08" db="UniProtKB">
        <authorList>
            <consortium name="RefSeq"/>
        </authorList>
    </citation>
    <scope>IDENTIFICATION</scope>
    <source>
        <tissue evidence="10">Testes</tissue>
    </source>
</reference>
<keyword evidence="6" id="KW-0812">Transmembrane</keyword>
<dbReference type="Gene3D" id="3.90.215.10">
    <property type="entry name" value="Gamma Fibrinogen, chain A, domain 1"/>
    <property type="match status" value="1"/>
</dbReference>
<gene>
    <name evidence="10" type="primary">LOC102808728</name>
</gene>
<evidence type="ECO:0000256" key="3">
    <source>
        <dbReference type="ARBA" id="ARBA00022837"/>
    </source>
</evidence>
<dbReference type="SUPFAM" id="SSF56487">
    <property type="entry name" value="SRCR-like"/>
    <property type="match status" value="1"/>
</dbReference>
<dbReference type="PROSITE" id="PS50287">
    <property type="entry name" value="SRCR_2"/>
    <property type="match status" value="1"/>
</dbReference>
<feature type="disulfide bond" evidence="5">
    <location>
        <begin position="376"/>
        <end position="386"/>
    </location>
</feature>
<dbReference type="InterPro" id="IPR014716">
    <property type="entry name" value="Fibrinogen_a/b/g_C_1"/>
</dbReference>
<keyword evidence="6" id="KW-1133">Transmembrane helix</keyword>
<keyword evidence="1" id="KW-0479">Metal-binding</keyword>
<evidence type="ECO:0000313" key="9">
    <source>
        <dbReference type="Proteomes" id="UP000694865"/>
    </source>
</evidence>
<evidence type="ECO:0000256" key="1">
    <source>
        <dbReference type="ARBA" id="ARBA00022723"/>
    </source>
</evidence>
<evidence type="ECO:0000259" key="8">
    <source>
        <dbReference type="PROSITE" id="PS50287"/>
    </source>
</evidence>
<evidence type="ECO:0000256" key="6">
    <source>
        <dbReference type="SAM" id="Phobius"/>
    </source>
</evidence>
<proteinExistence type="predicted"/>
<dbReference type="NCBIfam" id="NF040941">
    <property type="entry name" value="GGGWT_bact"/>
    <property type="match status" value="1"/>
</dbReference>
<keyword evidence="2" id="KW-0430">Lectin</keyword>
<dbReference type="RefSeq" id="XP_006821827.1">
    <property type="nucleotide sequence ID" value="XM_006821764.1"/>
</dbReference>
<dbReference type="Proteomes" id="UP000694865">
    <property type="component" value="Unplaced"/>
</dbReference>
<keyword evidence="4 5" id="KW-1015">Disulfide bond</keyword>
<feature type="signal peptide" evidence="7">
    <location>
        <begin position="1"/>
        <end position="20"/>
    </location>
</feature>
<keyword evidence="7" id="KW-0732">Signal</keyword>
<evidence type="ECO:0000256" key="4">
    <source>
        <dbReference type="ARBA" id="ARBA00023157"/>
    </source>
</evidence>
<dbReference type="SUPFAM" id="SSF56496">
    <property type="entry name" value="Fibrinogen C-terminal domain-like"/>
    <property type="match status" value="1"/>
</dbReference>